<dbReference type="SUPFAM" id="SSF63817">
    <property type="entry name" value="Sortase"/>
    <property type="match status" value="1"/>
</dbReference>
<evidence type="ECO:0000313" key="2">
    <source>
        <dbReference type="EMBL" id="MFC5639879.1"/>
    </source>
</evidence>
<dbReference type="Pfam" id="PF04203">
    <property type="entry name" value="Sortase"/>
    <property type="match status" value="1"/>
</dbReference>
<proteinExistence type="predicted"/>
<dbReference type="RefSeq" id="WP_346140937.1">
    <property type="nucleotide sequence ID" value="NZ_BAAAUA010000002.1"/>
</dbReference>
<dbReference type="InterPro" id="IPR005754">
    <property type="entry name" value="Sortase"/>
</dbReference>
<keyword evidence="1" id="KW-0378">Hydrolase</keyword>
<evidence type="ECO:0000256" key="1">
    <source>
        <dbReference type="ARBA" id="ARBA00022801"/>
    </source>
</evidence>
<dbReference type="Proteomes" id="UP001596066">
    <property type="component" value="Unassembled WGS sequence"/>
</dbReference>
<keyword evidence="3" id="KW-1185">Reference proteome</keyword>
<dbReference type="NCBIfam" id="NF033748">
    <property type="entry name" value="class_F_sortase"/>
    <property type="match status" value="1"/>
</dbReference>
<dbReference type="CDD" id="cd05829">
    <property type="entry name" value="Sortase_F"/>
    <property type="match status" value="1"/>
</dbReference>
<gene>
    <name evidence="2" type="ORF">ACFPZF_00700</name>
</gene>
<organism evidence="2 3">
    <name type="scientific">Kitasatospora cinereorecta</name>
    <dbReference type="NCBI Taxonomy" id="285560"/>
    <lineage>
        <taxon>Bacteria</taxon>
        <taxon>Bacillati</taxon>
        <taxon>Actinomycetota</taxon>
        <taxon>Actinomycetes</taxon>
        <taxon>Kitasatosporales</taxon>
        <taxon>Streptomycetaceae</taxon>
        <taxon>Kitasatospora</taxon>
    </lineage>
</organism>
<reference evidence="3" key="1">
    <citation type="journal article" date="2019" name="Int. J. Syst. Evol. Microbiol.">
        <title>The Global Catalogue of Microorganisms (GCM) 10K type strain sequencing project: providing services to taxonomists for standard genome sequencing and annotation.</title>
        <authorList>
            <consortium name="The Broad Institute Genomics Platform"/>
            <consortium name="The Broad Institute Genome Sequencing Center for Infectious Disease"/>
            <person name="Wu L."/>
            <person name="Ma J."/>
        </authorList>
    </citation>
    <scope>NUCLEOTIDE SEQUENCE [LARGE SCALE GENOMIC DNA]</scope>
    <source>
        <strain evidence="3">CGMCC 4.1622</strain>
    </source>
</reference>
<dbReference type="EMBL" id="JBHSOC010000001">
    <property type="protein sequence ID" value="MFC5639879.1"/>
    <property type="molecule type" value="Genomic_DNA"/>
</dbReference>
<dbReference type="InterPro" id="IPR023365">
    <property type="entry name" value="Sortase_dom-sf"/>
</dbReference>
<dbReference type="InterPro" id="IPR042001">
    <property type="entry name" value="Sortase_F"/>
</dbReference>
<evidence type="ECO:0000313" key="3">
    <source>
        <dbReference type="Proteomes" id="UP001596066"/>
    </source>
</evidence>
<dbReference type="Gene3D" id="2.40.260.10">
    <property type="entry name" value="Sortase"/>
    <property type="match status" value="1"/>
</dbReference>
<accession>A0ABW0V505</accession>
<name>A0ABW0V505_9ACTN</name>
<sequence>MALVAAAAAVGSGAWLIHTGVRTSAPVRPSAADAWPSTWPGASPDPTAAAPAAVGMGFSKPARIRIPSIGVDAPITEIDLDGAGNLPAPSADDRNLAGWYRQSAAPGTVGNAVVDGHVDTAAGPAVFYGLGTLHRSDVIDILRADRSTAEFTVDAVEVHPKNAVPGDQVYGDTDRPQLRLITCGGPYTRGAGYQGSVVVYAHFSRAVPA</sequence>
<protein>
    <submittedName>
        <fullName evidence="2">Class F sortase</fullName>
    </submittedName>
</protein>
<comment type="caution">
    <text evidence="2">The sequence shown here is derived from an EMBL/GenBank/DDBJ whole genome shotgun (WGS) entry which is preliminary data.</text>
</comment>